<keyword evidence="3" id="KW-1185">Reference proteome</keyword>
<dbReference type="eggNOG" id="COG3209">
    <property type="taxonomic scope" value="Bacteria"/>
</dbReference>
<proteinExistence type="predicted"/>
<comment type="caution">
    <text evidence="2">The sequence shown here is derived from an EMBL/GenBank/DDBJ whole genome shotgun (WGS) entry which is preliminary data.</text>
</comment>
<evidence type="ECO:0000313" key="2">
    <source>
        <dbReference type="EMBL" id="GAB12359.1"/>
    </source>
</evidence>
<dbReference type="EMBL" id="BAEG01000013">
    <property type="protein sequence ID" value="GAB12359.1"/>
    <property type="molecule type" value="Genomic_DNA"/>
</dbReference>
<sequence>LAGGLAVVGGAALMFVPGGQVAGMGLMSFGADVVVQKATTGEVNWGQAAISGGLGMVGGGVGLMAGKLVNNPVVRMAVENGVDGAISGAGGYLSGPGPHTPSGLVRATAMGGGTGAVPIGGPATKVDLPAPTTKLGNLSAVPEGVVYHRVDELGDVKPYVGQAKSDLRYSLRQQEHARDFPDAAFEFTVLDRAAPGLELDRVEEYWIRKLGGPTNKGNPDGSLSNKRHQMSDMRYAEAGGNPW</sequence>
<accession>H0QHQ8</accession>
<feature type="region of interest" description="Disordered" evidence="1">
    <location>
        <begin position="210"/>
        <end position="243"/>
    </location>
</feature>
<name>H0QHQ8_ARTG1</name>
<feature type="non-terminal residue" evidence="2">
    <location>
        <position position="1"/>
    </location>
</feature>
<gene>
    <name evidence="2" type="ORF">ARGLB_013_00140</name>
</gene>
<evidence type="ECO:0000256" key="1">
    <source>
        <dbReference type="SAM" id="MobiDB-lite"/>
    </source>
</evidence>
<feature type="compositionally biased region" description="Polar residues" evidence="1">
    <location>
        <begin position="215"/>
        <end position="224"/>
    </location>
</feature>
<evidence type="ECO:0000313" key="3">
    <source>
        <dbReference type="Proteomes" id="UP000003828"/>
    </source>
</evidence>
<dbReference type="AlphaFoldDB" id="H0QHQ8"/>
<dbReference type="RefSeq" id="WP_003798380.1">
    <property type="nucleotide sequence ID" value="NZ_BAEG01000013.1"/>
</dbReference>
<dbReference type="Proteomes" id="UP000003828">
    <property type="component" value="Unassembled WGS sequence"/>
</dbReference>
<protein>
    <submittedName>
        <fullName evidence="2">Uncharacterized protein</fullName>
    </submittedName>
</protein>
<reference evidence="2 3" key="1">
    <citation type="submission" date="2011-12" db="EMBL/GenBank/DDBJ databases">
        <title>Whole genome shotgun sequence of Arthrobacter globiformis NBRC 12137.</title>
        <authorList>
            <person name="Miyazawa S."/>
            <person name="Hosoyama A."/>
            <person name="Tsuchikane K."/>
            <person name="Katsumata H."/>
            <person name="Yamazaki S."/>
            <person name="Fujita N."/>
        </authorList>
    </citation>
    <scope>NUCLEOTIDE SEQUENCE [LARGE SCALE GENOMIC DNA]</scope>
    <source>
        <strain evidence="2 3">NBRC 12137</strain>
    </source>
</reference>
<organism evidence="2 3">
    <name type="scientific">Arthrobacter globiformis (strain ATCC 8010 / DSM 20124 / JCM 1332 / NBRC 12137 / NCIMB 8907 / NRRL B-2979 / 168)</name>
    <dbReference type="NCBI Taxonomy" id="1077972"/>
    <lineage>
        <taxon>Bacteria</taxon>
        <taxon>Bacillati</taxon>
        <taxon>Actinomycetota</taxon>
        <taxon>Actinomycetes</taxon>
        <taxon>Micrococcales</taxon>
        <taxon>Micrococcaceae</taxon>
        <taxon>Arthrobacter</taxon>
    </lineage>
</organism>